<evidence type="ECO:0000256" key="6">
    <source>
        <dbReference type="SAM" id="MobiDB-lite"/>
    </source>
</evidence>
<feature type="domain" description="Zn(2)-C6 fungal-type" evidence="7">
    <location>
        <begin position="9"/>
        <end position="39"/>
    </location>
</feature>
<proteinExistence type="predicted"/>
<feature type="region of interest" description="Disordered" evidence="6">
    <location>
        <begin position="62"/>
        <end position="145"/>
    </location>
</feature>
<evidence type="ECO:0000256" key="1">
    <source>
        <dbReference type="ARBA" id="ARBA00004123"/>
    </source>
</evidence>
<dbReference type="GO" id="GO:0003677">
    <property type="term" value="F:DNA binding"/>
    <property type="evidence" value="ECO:0007669"/>
    <property type="project" value="UniProtKB-KW"/>
</dbReference>
<sequence length="500" mass="55200">MPNRRSRSGCLRCRKVSRKCDEEKPTCGRCARLSVACDYQPRLIWRNATASRSEHRVAVVLESAPKRTSRPQSNLGSTRPDACTEQTVTDLEGVREEDEESVLLNRHESRTPSPLPAPPHNENRASNAPYRAEASGSSGSLPGPAPPSVKIINLLGWKSVKGMSTDDFGTFQEFISHGQRGLHFSTEPNNPFMDDLLRKCQRSATVTAAVLSFQASQNGNHGSLVKFDKVINRYRQAFSIDDVESLTAAGGLICCTSMHLGYSWTFHIPKMVRLGQHAGLTIRRVGENASTMLEAIATIDLDAWVIGRQTKTSHVWYRWCMGGSGVEPISNLPRSLLDLIAAASAGVDCSNEVMQWSPSTGLLETSSVAKRHIWQAYALATRLFLHQKKIAVLEGDTAIAALTHCLTQHITSFRSASALNPAFNARMTLWPLFVAGEHFADDLTRFFIRRALADAAMNQHSRSENAVGTILEETWARNARGDMVTTDMVAREQNIEVGIW</sequence>
<evidence type="ECO:0000256" key="2">
    <source>
        <dbReference type="ARBA" id="ARBA00023015"/>
    </source>
</evidence>
<evidence type="ECO:0000259" key="7">
    <source>
        <dbReference type="PROSITE" id="PS50048"/>
    </source>
</evidence>
<evidence type="ECO:0000256" key="5">
    <source>
        <dbReference type="ARBA" id="ARBA00023242"/>
    </source>
</evidence>
<keyword evidence="5" id="KW-0539">Nucleus</keyword>
<dbReference type="PANTHER" id="PTHR37534">
    <property type="entry name" value="TRANSCRIPTIONAL ACTIVATOR PROTEIN UGA3"/>
    <property type="match status" value="1"/>
</dbReference>
<keyword evidence="2" id="KW-0805">Transcription regulation</keyword>
<dbReference type="Gene3D" id="4.10.240.10">
    <property type="entry name" value="Zn(2)-C6 fungal-type DNA-binding domain"/>
    <property type="match status" value="1"/>
</dbReference>
<dbReference type="AlphaFoldDB" id="A0A0D2C3L5"/>
<dbReference type="GO" id="GO:0005634">
    <property type="term" value="C:nucleus"/>
    <property type="evidence" value="ECO:0007669"/>
    <property type="project" value="UniProtKB-SubCell"/>
</dbReference>
<dbReference type="SMART" id="SM00066">
    <property type="entry name" value="GAL4"/>
    <property type="match status" value="1"/>
</dbReference>
<dbReference type="VEuPathDB" id="FungiDB:PV08_02522"/>
<dbReference type="PROSITE" id="PS50048">
    <property type="entry name" value="ZN2_CY6_FUNGAL_2"/>
    <property type="match status" value="1"/>
</dbReference>
<evidence type="ECO:0000313" key="9">
    <source>
        <dbReference type="Proteomes" id="UP000053328"/>
    </source>
</evidence>
<keyword evidence="9" id="KW-1185">Reference proteome</keyword>
<dbReference type="InterPro" id="IPR001138">
    <property type="entry name" value="Zn2Cys6_DnaBD"/>
</dbReference>
<dbReference type="Pfam" id="PF11951">
    <property type="entry name" value="Fungal_trans_2"/>
    <property type="match status" value="1"/>
</dbReference>
<dbReference type="GeneID" id="27329605"/>
<dbReference type="Pfam" id="PF00172">
    <property type="entry name" value="Zn_clus"/>
    <property type="match status" value="1"/>
</dbReference>
<protein>
    <recommendedName>
        <fullName evidence="7">Zn(2)-C6 fungal-type domain-containing protein</fullName>
    </recommendedName>
</protein>
<dbReference type="EMBL" id="KN847493">
    <property type="protein sequence ID" value="KIW18234.1"/>
    <property type="molecule type" value="Genomic_DNA"/>
</dbReference>
<dbReference type="PANTHER" id="PTHR37534:SF46">
    <property type="entry name" value="ZN(II)2CYS6 TRANSCRIPTION FACTOR (EUROFUNG)"/>
    <property type="match status" value="1"/>
</dbReference>
<dbReference type="Proteomes" id="UP000053328">
    <property type="component" value="Unassembled WGS sequence"/>
</dbReference>
<comment type="subcellular location">
    <subcellularLocation>
        <location evidence="1">Nucleus</location>
    </subcellularLocation>
</comment>
<feature type="compositionally biased region" description="Low complexity" evidence="6">
    <location>
        <begin position="132"/>
        <end position="142"/>
    </location>
</feature>
<reference evidence="8 9" key="1">
    <citation type="submission" date="2015-01" db="EMBL/GenBank/DDBJ databases">
        <title>The Genome Sequence of Exophiala spinifera CBS89968.</title>
        <authorList>
            <consortium name="The Broad Institute Genomics Platform"/>
            <person name="Cuomo C."/>
            <person name="de Hoog S."/>
            <person name="Gorbushina A."/>
            <person name="Stielow B."/>
            <person name="Teixiera M."/>
            <person name="Abouelleil A."/>
            <person name="Chapman S.B."/>
            <person name="Priest M."/>
            <person name="Young S.K."/>
            <person name="Wortman J."/>
            <person name="Nusbaum C."/>
            <person name="Birren B."/>
        </authorList>
    </citation>
    <scope>NUCLEOTIDE SEQUENCE [LARGE SCALE GENOMIC DNA]</scope>
    <source>
        <strain evidence="8 9">CBS 89968</strain>
    </source>
</reference>
<dbReference type="RefSeq" id="XP_016238450.1">
    <property type="nucleotide sequence ID" value="XM_016376880.1"/>
</dbReference>
<dbReference type="CDD" id="cd00067">
    <property type="entry name" value="GAL4"/>
    <property type="match status" value="1"/>
</dbReference>
<dbReference type="InterPro" id="IPR036864">
    <property type="entry name" value="Zn2-C6_fun-type_DNA-bd_sf"/>
</dbReference>
<dbReference type="HOGENOM" id="CLU_628505_0_0_1"/>
<dbReference type="OrthoDB" id="4126390at2759"/>
<keyword evidence="4" id="KW-0804">Transcription</keyword>
<keyword evidence="3" id="KW-0238">DNA-binding</keyword>
<name>A0A0D2C3L5_9EURO</name>
<evidence type="ECO:0000256" key="3">
    <source>
        <dbReference type="ARBA" id="ARBA00023125"/>
    </source>
</evidence>
<dbReference type="GO" id="GO:0000981">
    <property type="term" value="F:DNA-binding transcription factor activity, RNA polymerase II-specific"/>
    <property type="evidence" value="ECO:0007669"/>
    <property type="project" value="InterPro"/>
</dbReference>
<dbReference type="STRING" id="91928.A0A0D2C3L5"/>
<evidence type="ECO:0000256" key="4">
    <source>
        <dbReference type="ARBA" id="ARBA00023163"/>
    </source>
</evidence>
<dbReference type="InterPro" id="IPR021858">
    <property type="entry name" value="Fun_TF"/>
</dbReference>
<evidence type="ECO:0000313" key="8">
    <source>
        <dbReference type="EMBL" id="KIW18234.1"/>
    </source>
</evidence>
<dbReference type="SUPFAM" id="SSF57701">
    <property type="entry name" value="Zn2/Cys6 DNA-binding domain"/>
    <property type="match status" value="1"/>
</dbReference>
<gene>
    <name evidence="8" type="ORF">PV08_02522</name>
</gene>
<organism evidence="8 9">
    <name type="scientific">Exophiala spinifera</name>
    <dbReference type="NCBI Taxonomy" id="91928"/>
    <lineage>
        <taxon>Eukaryota</taxon>
        <taxon>Fungi</taxon>
        <taxon>Dikarya</taxon>
        <taxon>Ascomycota</taxon>
        <taxon>Pezizomycotina</taxon>
        <taxon>Eurotiomycetes</taxon>
        <taxon>Chaetothyriomycetidae</taxon>
        <taxon>Chaetothyriales</taxon>
        <taxon>Herpotrichiellaceae</taxon>
        <taxon>Exophiala</taxon>
    </lineage>
</organism>
<accession>A0A0D2C3L5</accession>
<dbReference type="GO" id="GO:0008270">
    <property type="term" value="F:zinc ion binding"/>
    <property type="evidence" value="ECO:0007669"/>
    <property type="project" value="InterPro"/>
</dbReference>